<dbReference type="RefSeq" id="WP_050607398.1">
    <property type="nucleotide sequence ID" value="NZ_BAAACJ010000009.1"/>
</dbReference>
<evidence type="ECO:0000313" key="3">
    <source>
        <dbReference type="Proteomes" id="UP001224418"/>
    </source>
</evidence>
<reference evidence="2 3" key="1">
    <citation type="submission" date="2023-07" db="EMBL/GenBank/DDBJ databases">
        <title>Genomic Encyclopedia of Type Strains, Phase IV (KMG-IV): sequencing the most valuable type-strain genomes for metagenomic binning, comparative biology and taxonomic classification.</title>
        <authorList>
            <person name="Goeker M."/>
        </authorList>
    </citation>
    <scope>NUCLEOTIDE SEQUENCE [LARGE SCALE GENOMIC DNA]</scope>
    <source>
        <strain evidence="2 3">DSM 1400</strain>
    </source>
</reference>
<feature type="transmembrane region" description="Helical" evidence="1">
    <location>
        <begin position="30"/>
        <end position="49"/>
    </location>
</feature>
<keyword evidence="1" id="KW-0812">Transmembrane</keyword>
<evidence type="ECO:0000256" key="1">
    <source>
        <dbReference type="SAM" id="Phobius"/>
    </source>
</evidence>
<name>A0ABU0JPU0_HATLI</name>
<keyword evidence="1" id="KW-1133">Transmembrane helix</keyword>
<keyword evidence="1" id="KW-0472">Membrane</keyword>
<sequence length="110" mass="12743">MNNQEKETLYIPLGLKTRTEIFDGFGKEELFKSIIVTLIAGVIDSIIYFVNKSTTFCVVFILSSIAGSVMMLTKDKSNISVVDQIKFMIRFHKSQKIYRYKYLDEWGLNK</sequence>
<keyword evidence="3" id="KW-1185">Reference proteome</keyword>
<organism evidence="2 3">
    <name type="scientific">Hathewaya limosa</name>
    <name type="common">Clostridium limosum</name>
    <dbReference type="NCBI Taxonomy" id="1536"/>
    <lineage>
        <taxon>Bacteria</taxon>
        <taxon>Bacillati</taxon>
        <taxon>Bacillota</taxon>
        <taxon>Clostridia</taxon>
        <taxon>Eubacteriales</taxon>
        <taxon>Clostridiaceae</taxon>
        <taxon>Hathewaya</taxon>
    </lineage>
</organism>
<evidence type="ECO:0008006" key="4">
    <source>
        <dbReference type="Google" id="ProtNLM"/>
    </source>
</evidence>
<accession>A0ABU0JPU0</accession>
<gene>
    <name evidence="2" type="ORF">QOZ93_000814</name>
</gene>
<comment type="caution">
    <text evidence="2">The sequence shown here is derived from an EMBL/GenBank/DDBJ whole genome shotgun (WGS) entry which is preliminary data.</text>
</comment>
<dbReference type="Proteomes" id="UP001224418">
    <property type="component" value="Unassembled WGS sequence"/>
</dbReference>
<proteinExistence type="predicted"/>
<dbReference type="EMBL" id="JAUSWN010000005">
    <property type="protein sequence ID" value="MDQ0479085.1"/>
    <property type="molecule type" value="Genomic_DNA"/>
</dbReference>
<feature type="transmembrane region" description="Helical" evidence="1">
    <location>
        <begin position="56"/>
        <end position="73"/>
    </location>
</feature>
<evidence type="ECO:0000313" key="2">
    <source>
        <dbReference type="EMBL" id="MDQ0479085.1"/>
    </source>
</evidence>
<protein>
    <recommendedName>
        <fullName evidence="4">PrgI family protein</fullName>
    </recommendedName>
</protein>